<protein>
    <recommendedName>
        <fullName evidence="9">Exoribonuclease 2</fullName>
        <ecNumber evidence="9">3.1.13.1</ecNumber>
    </recommendedName>
    <alternativeName>
        <fullName evidence="9">Exoribonuclease II</fullName>
        <shortName evidence="9">RNase II</shortName>
        <shortName evidence="9">Ribonuclease II</shortName>
    </alternativeName>
</protein>
<evidence type="ECO:0000256" key="7">
    <source>
        <dbReference type="ARBA" id="ARBA00022839"/>
    </source>
</evidence>
<organism evidence="12 13">
    <name type="scientific">Candidatus Erwinia haradaeae</name>
    <dbReference type="NCBI Taxonomy" id="1922217"/>
    <lineage>
        <taxon>Bacteria</taxon>
        <taxon>Pseudomonadati</taxon>
        <taxon>Pseudomonadota</taxon>
        <taxon>Gammaproteobacteria</taxon>
        <taxon>Enterobacterales</taxon>
        <taxon>Erwiniaceae</taxon>
        <taxon>Erwinia</taxon>
    </lineage>
</organism>
<dbReference type="NCBIfam" id="TIGR02062">
    <property type="entry name" value="RNase_B"/>
    <property type="match status" value="1"/>
</dbReference>
<dbReference type="OrthoDB" id="9764149at2"/>
<dbReference type="SMART" id="SM00357">
    <property type="entry name" value="CSP"/>
    <property type="match status" value="1"/>
</dbReference>
<dbReference type="Pfam" id="PF00773">
    <property type="entry name" value="RNB"/>
    <property type="match status" value="1"/>
</dbReference>
<dbReference type="Proteomes" id="UP000294462">
    <property type="component" value="Chromosome"/>
</dbReference>
<dbReference type="PANTHER" id="PTHR23355">
    <property type="entry name" value="RIBONUCLEASE"/>
    <property type="match status" value="1"/>
</dbReference>
<keyword evidence="13" id="KW-1185">Reference proteome</keyword>
<dbReference type="RefSeq" id="WP_072666359.1">
    <property type="nucleotide sequence ID" value="NZ_LR217725.1"/>
</dbReference>
<dbReference type="InterPro" id="IPR022966">
    <property type="entry name" value="RNase_II/R_CS"/>
</dbReference>
<dbReference type="GO" id="GO:0005829">
    <property type="term" value="C:cytosol"/>
    <property type="evidence" value="ECO:0007669"/>
    <property type="project" value="UniProtKB-ARBA"/>
</dbReference>
<evidence type="ECO:0000256" key="6">
    <source>
        <dbReference type="ARBA" id="ARBA00022801"/>
    </source>
</evidence>
<dbReference type="Gene3D" id="2.40.50.640">
    <property type="match status" value="1"/>
</dbReference>
<evidence type="ECO:0000256" key="8">
    <source>
        <dbReference type="ARBA" id="ARBA00022884"/>
    </source>
</evidence>
<evidence type="ECO:0000313" key="12">
    <source>
        <dbReference type="EMBL" id="VFP87280.1"/>
    </source>
</evidence>
<keyword evidence="4 9" id="KW-0963">Cytoplasm</keyword>
<dbReference type="PANTHER" id="PTHR23355:SF37">
    <property type="entry name" value="EXORIBONUCLEASE 2"/>
    <property type="match status" value="1"/>
</dbReference>
<dbReference type="SUPFAM" id="SSF50249">
    <property type="entry name" value="Nucleic acid-binding proteins"/>
    <property type="match status" value="4"/>
</dbReference>
<keyword evidence="6 9" id="KW-0378">Hydrolase</keyword>
<comment type="catalytic activity">
    <reaction evidence="1 9">
        <text>Exonucleolytic cleavage in the 3'- to 5'-direction to yield nucleoside 5'-phosphates.</text>
        <dbReference type="EC" id="3.1.13.1"/>
    </reaction>
</comment>
<evidence type="ECO:0000256" key="4">
    <source>
        <dbReference type="ARBA" id="ARBA00022490"/>
    </source>
</evidence>
<keyword evidence="5 9" id="KW-0540">Nuclease</keyword>
<reference evidence="12 13" key="1">
    <citation type="submission" date="2019-02" db="EMBL/GenBank/DDBJ databases">
        <authorList>
            <person name="Manzano-Marin A."/>
            <person name="Manzano-Marin A."/>
        </authorList>
    </citation>
    <scope>NUCLEOTIDE SEQUENCE [LARGE SCALE GENOMIC DNA]</scope>
    <source>
        <strain evidence="12 13">ErCipseudotaxifoliae</strain>
    </source>
</reference>
<evidence type="ECO:0000256" key="9">
    <source>
        <dbReference type="HAMAP-Rule" id="MF_01036"/>
    </source>
</evidence>
<keyword evidence="7 9" id="KW-0269">Exonuclease</keyword>
<dbReference type="Gene3D" id="2.40.50.140">
    <property type="entry name" value="Nucleic acid-binding proteins"/>
    <property type="match status" value="2"/>
</dbReference>
<dbReference type="InterPro" id="IPR050180">
    <property type="entry name" value="RNR_Ribonuclease"/>
</dbReference>
<dbReference type="GO" id="GO:0003723">
    <property type="term" value="F:RNA binding"/>
    <property type="evidence" value="ECO:0007669"/>
    <property type="project" value="UniProtKB-KW"/>
</dbReference>
<dbReference type="EMBL" id="LR217725">
    <property type="protein sequence ID" value="VFP87280.1"/>
    <property type="molecule type" value="Genomic_DNA"/>
</dbReference>
<dbReference type="PROSITE" id="PS01175">
    <property type="entry name" value="RIBONUCLEASE_II"/>
    <property type="match status" value="1"/>
</dbReference>
<dbReference type="InterPro" id="IPR011804">
    <property type="entry name" value="RNase_II"/>
</dbReference>
<dbReference type="Pfam" id="PF00575">
    <property type="entry name" value="S1"/>
    <property type="match status" value="1"/>
</dbReference>
<evidence type="ECO:0000259" key="10">
    <source>
        <dbReference type="SMART" id="SM00357"/>
    </source>
</evidence>
<accession>A0A451DKM2</accession>
<dbReference type="InterPro" id="IPR004476">
    <property type="entry name" value="RNase_II/RNase_R"/>
</dbReference>
<comment type="subcellular location">
    <subcellularLocation>
        <location evidence="2 9">Cytoplasm</location>
    </subcellularLocation>
</comment>
<evidence type="ECO:0000313" key="13">
    <source>
        <dbReference type="Proteomes" id="UP000294462"/>
    </source>
</evidence>
<dbReference type="InterPro" id="IPR003029">
    <property type="entry name" value="S1_domain"/>
</dbReference>
<keyword evidence="8 9" id="KW-0694">RNA-binding</keyword>
<dbReference type="EC" id="3.1.13.1" evidence="9"/>
<feature type="domain" description="RNB" evidence="11">
    <location>
        <begin position="191"/>
        <end position="521"/>
    </location>
</feature>
<dbReference type="GO" id="GO:0006402">
    <property type="term" value="P:mRNA catabolic process"/>
    <property type="evidence" value="ECO:0007669"/>
    <property type="project" value="UniProtKB-UniRule"/>
</dbReference>
<dbReference type="NCBIfam" id="TIGR00358">
    <property type="entry name" value="3_prime_RNase"/>
    <property type="match status" value="1"/>
</dbReference>
<dbReference type="AlphaFoldDB" id="A0A451DKM2"/>
<dbReference type="InterPro" id="IPR001900">
    <property type="entry name" value="RNase_II/R"/>
</dbReference>
<evidence type="ECO:0000256" key="2">
    <source>
        <dbReference type="ARBA" id="ARBA00004496"/>
    </source>
</evidence>
<dbReference type="NCBIfam" id="NF003455">
    <property type="entry name" value="PRK05054.1"/>
    <property type="match status" value="1"/>
</dbReference>
<comment type="similarity">
    <text evidence="3 9">Belongs to the RNR ribonuclease family. RNase II subfamily.</text>
</comment>
<dbReference type="InterPro" id="IPR013223">
    <property type="entry name" value="RNase_B_OB_dom"/>
</dbReference>
<dbReference type="GO" id="GO:0008859">
    <property type="term" value="F:exoribonuclease II activity"/>
    <property type="evidence" value="ECO:0007669"/>
    <property type="project" value="UniProtKB-UniRule"/>
</dbReference>
<dbReference type="InterPro" id="IPR012340">
    <property type="entry name" value="NA-bd_OB-fold"/>
</dbReference>
<feature type="domain" description="Cold-shock" evidence="10">
    <location>
        <begin position="23"/>
        <end position="79"/>
    </location>
</feature>
<dbReference type="KEGG" id="ehd:ERCIPSTX3056_491"/>
<evidence type="ECO:0000256" key="5">
    <source>
        <dbReference type="ARBA" id="ARBA00022722"/>
    </source>
</evidence>
<dbReference type="InterPro" id="IPR011129">
    <property type="entry name" value="CSD"/>
</dbReference>
<dbReference type="Pfam" id="PF08206">
    <property type="entry name" value="OB_RNB"/>
    <property type="match status" value="1"/>
</dbReference>
<evidence type="ECO:0000259" key="11">
    <source>
        <dbReference type="SMART" id="SM00955"/>
    </source>
</evidence>
<gene>
    <name evidence="9 12" type="primary">rnb</name>
    <name evidence="12" type="ORF">ERCIPSTX3056_491</name>
</gene>
<name>A0A451DKM2_9GAMM</name>
<proteinExistence type="inferred from homology"/>
<evidence type="ECO:0000256" key="3">
    <source>
        <dbReference type="ARBA" id="ARBA00009925"/>
    </source>
</evidence>
<evidence type="ECO:0000256" key="1">
    <source>
        <dbReference type="ARBA" id="ARBA00001849"/>
    </source>
</evidence>
<dbReference type="HAMAP" id="MF_01036">
    <property type="entry name" value="RNase_II"/>
    <property type="match status" value="1"/>
</dbReference>
<dbReference type="SMART" id="SM00955">
    <property type="entry name" value="RNB"/>
    <property type="match status" value="1"/>
</dbReference>
<sequence length="651" mass="74446">MLQDNPLLVQLKNTFQSKLRYVEGVVKGTSKGFGFLEVKPQKSYFIPPPYMKKVMHGDRIIASIKNEKDRLIAYPEKLIQPFLKRFIGRIEKKNNYLFIIPECFLLKQAIQCKPNIHFMKHTFQEGDWTVAEMLHHPLTGSHNFFAEIIEFITNEKNNLAPWWVTLARHNLERESPNIESPTEMLDEALERLDLTKMPFITIDSANTEDIDDALYIEDIGRGNLKLIVAIADPTAYVSVGSAIDAAASERSFTNYLPGLNIAMLPRHLSHDVCSLRPNKRRPVLACRVTISPDGEPNNDVQFFAAWITSQAQLIYNNVSDWLENPQQSNWQPKNAIISKQISLLNRLRLARNQWRKEHALLFPDRPDFRFLLDKTGGVIDIVAEHRRIANRIIEESMILVNICAANLLRDTFGFGIYNVHLGFDPTHREQAARVLASYGINAHPVEIATLNGFRVLRRQLDTQPNQFLHTRIRRFQLLSEIKTTPGPHFGLGLDVYATWTSPIRKYGDMVNHRLLKAIIKGENGVRPSTSLTTKMSERRRQNRMAERDISDLLYSRFLQKSAGSTKRFTAEVIDVLKGGIRIRLRDNGAVAFIPSSFLSEEHDGLIFSHIHGHVKNNSITLYRVTDIIEVVIVAVRINTRNIIARPAPKHP</sequence>
<comment type="function">
    <text evidence="9">Involved in mRNA degradation. Hydrolyzes single-stranded polyribonucleotides processively in the 3' to 5' direction.</text>
</comment>